<dbReference type="EMBL" id="JANKHO010000116">
    <property type="protein sequence ID" value="KAJ3515031.1"/>
    <property type="molecule type" value="Genomic_DNA"/>
</dbReference>
<feature type="region of interest" description="Disordered" evidence="1">
    <location>
        <begin position="184"/>
        <end position="206"/>
    </location>
</feature>
<organism evidence="2 3">
    <name type="scientific">Agrocybe chaxingu</name>
    <dbReference type="NCBI Taxonomy" id="84603"/>
    <lineage>
        <taxon>Eukaryota</taxon>
        <taxon>Fungi</taxon>
        <taxon>Dikarya</taxon>
        <taxon>Basidiomycota</taxon>
        <taxon>Agaricomycotina</taxon>
        <taxon>Agaricomycetes</taxon>
        <taxon>Agaricomycetidae</taxon>
        <taxon>Agaricales</taxon>
        <taxon>Agaricineae</taxon>
        <taxon>Strophariaceae</taxon>
        <taxon>Agrocybe</taxon>
    </lineage>
</organism>
<feature type="compositionally biased region" description="Polar residues" evidence="1">
    <location>
        <begin position="195"/>
        <end position="206"/>
    </location>
</feature>
<comment type="caution">
    <text evidence="2">The sequence shown here is derived from an EMBL/GenBank/DDBJ whole genome shotgun (WGS) entry which is preliminary data.</text>
</comment>
<evidence type="ECO:0000313" key="2">
    <source>
        <dbReference type="EMBL" id="KAJ3515031.1"/>
    </source>
</evidence>
<protein>
    <submittedName>
        <fullName evidence="2">Uncharacterized protein</fullName>
    </submittedName>
</protein>
<keyword evidence="3" id="KW-1185">Reference proteome</keyword>
<proteinExistence type="predicted"/>
<dbReference type="AlphaFoldDB" id="A0A9W8K7P4"/>
<evidence type="ECO:0000256" key="1">
    <source>
        <dbReference type="SAM" id="MobiDB-lite"/>
    </source>
</evidence>
<dbReference type="Proteomes" id="UP001148786">
    <property type="component" value="Unassembled WGS sequence"/>
</dbReference>
<name>A0A9W8K7P4_9AGAR</name>
<evidence type="ECO:0000313" key="3">
    <source>
        <dbReference type="Proteomes" id="UP001148786"/>
    </source>
</evidence>
<accession>A0A9W8K7P4</accession>
<gene>
    <name evidence="2" type="ORF">NLJ89_g2019</name>
</gene>
<reference evidence="2" key="1">
    <citation type="submission" date="2022-07" db="EMBL/GenBank/DDBJ databases">
        <title>Genome Sequence of Agrocybe chaxingu.</title>
        <authorList>
            <person name="Buettner E."/>
        </authorList>
    </citation>
    <scope>NUCLEOTIDE SEQUENCE</scope>
    <source>
        <strain evidence="2">MP-N11</strain>
    </source>
</reference>
<sequence>MFTLTNTPVNQAGSCGTNCGGGDSRSKDFVEYHDPKIRASSNLFLFKVDFQLTVSQCWMDKYISHGRKGTSIRSVRSSDCVNTSALCGSVPDDSGKVPHHCPNVDLISSPETVAATRTLITTPAPSSPKTLEAVVTHTKAPVPGSIMTVLVPPTAQAVDDTPPNSLLSVVPDSGLPTVFTSTSTFTSISEPSTPLPTVSAEQESLK</sequence>